<accession>A0A1E1KIH4</accession>
<keyword evidence="2 4" id="KW-0863">Zinc-finger</keyword>
<sequence length="317" mass="35867">MCHNIQIHYYACDHSGVSKIIPCDTPSTCGDPILEVHNTPHAFPDFCPDCFLGGNLFVTEVSEDERAEILTSRVYKEFTSKSVLCLAESMLRRAESNLAREDELHSFENQVTPEEVSASIHRLQNYALNLLGALFWHQVIEEKEAPDKFFRLLIIQVKNYMFALWHQVTVNKLTVRKKARTGRPSYLQAKLLFPSITSLEADERDCAICGDQIGIANADGVTEYLVKTSCGHVFGVQCLSQWILDNESCPYCRGSLLTFDESEVNLKKEANNVRRNTLPPAWLMTLFGMTSRSMERDMVLSRSRGAETLALSKECFP</sequence>
<dbReference type="InterPro" id="IPR001841">
    <property type="entry name" value="Znf_RING"/>
</dbReference>
<keyword evidence="7" id="KW-1185">Reference proteome</keyword>
<dbReference type="SUPFAM" id="SSF57850">
    <property type="entry name" value="RING/U-box"/>
    <property type="match status" value="1"/>
</dbReference>
<dbReference type="Gene3D" id="3.30.40.10">
    <property type="entry name" value="Zinc/RING finger domain, C3HC4 (zinc finger)"/>
    <property type="match status" value="1"/>
</dbReference>
<evidence type="ECO:0000256" key="3">
    <source>
        <dbReference type="ARBA" id="ARBA00022833"/>
    </source>
</evidence>
<dbReference type="GO" id="GO:0008270">
    <property type="term" value="F:zinc ion binding"/>
    <property type="evidence" value="ECO:0007669"/>
    <property type="project" value="UniProtKB-KW"/>
</dbReference>
<dbReference type="OrthoDB" id="3801431at2759"/>
<evidence type="ECO:0000313" key="6">
    <source>
        <dbReference type="EMBL" id="CZS96594.1"/>
    </source>
</evidence>
<dbReference type="GO" id="GO:0043161">
    <property type="term" value="P:proteasome-mediated ubiquitin-dependent protein catabolic process"/>
    <property type="evidence" value="ECO:0007669"/>
    <property type="project" value="TreeGrafter"/>
</dbReference>
<dbReference type="PROSITE" id="PS50089">
    <property type="entry name" value="ZF_RING_2"/>
    <property type="match status" value="1"/>
</dbReference>
<evidence type="ECO:0000256" key="1">
    <source>
        <dbReference type="ARBA" id="ARBA00022723"/>
    </source>
</evidence>
<feature type="domain" description="RING-type" evidence="5">
    <location>
        <begin position="206"/>
        <end position="253"/>
    </location>
</feature>
<dbReference type="AlphaFoldDB" id="A0A1E1KIH4"/>
<dbReference type="Pfam" id="PF13639">
    <property type="entry name" value="zf-RING_2"/>
    <property type="match status" value="1"/>
</dbReference>
<evidence type="ECO:0000256" key="2">
    <source>
        <dbReference type="ARBA" id="ARBA00022771"/>
    </source>
</evidence>
<reference evidence="7" key="1">
    <citation type="submission" date="2016-03" db="EMBL/GenBank/DDBJ databases">
        <authorList>
            <person name="Guldener U."/>
        </authorList>
    </citation>
    <scope>NUCLEOTIDE SEQUENCE [LARGE SCALE GENOMIC DNA]</scope>
    <source>
        <strain evidence="7">04CH-RAC-A.6.1</strain>
    </source>
</reference>
<dbReference type="InterPro" id="IPR050731">
    <property type="entry name" value="HRD1_E3_ubiq-ligases"/>
</dbReference>
<keyword evidence="1" id="KW-0479">Metal-binding</keyword>
<dbReference type="InterPro" id="IPR013083">
    <property type="entry name" value="Znf_RING/FYVE/PHD"/>
</dbReference>
<dbReference type="GO" id="GO:0012505">
    <property type="term" value="C:endomembrane system"/>
    <property type="evidence" value="ECO:0007669"/>
    <property type="project" value="TreeGrafter"/>
</dbReference>
<dbReference type="PANTHER" id="PTHR22763">
    <property type="entry name" value="RING ZINC FINGER PROTEIN"/>
    <property type="match status" value="1"/>
</dbReference>
<name>A0A1E1KIH4_9HELO</name>
<protein>
    <recommendedName>
        <fullName evidence="5">RING-type domain-containing protein</fullName>
    </recommendedName>
</protein>
<evidence type="ECO:0000259" key="5">
    <source>
        <dbReference type="PROSITE" id="PS50089"/>
    </source>
</evidence>
<dbReference type="EMBL" id="FJUX01000027">
    <property type="protein sequence ID" value="CZS96594.1"/>
    <property type="molecule type" value="Genomic_DNA"/>
</dbReference>
<dbReference type="Proteomes" id="UP000178912">
    <property type="component" value="Unassembled WGS sequence"/>
</dbReference>
<dbReference type="GO" id="GO:0061630">
    <property type="term" value="F:ubiquitin protein ligase activity"/>
    <property type="evidence" value="ECO:0007669"/>
    <property type="project" value="TreeGrafter"/>
</dbReference>
<evidence type="ECO:0000313" key="7">
    <source>
        <dbReference type="Proteomes" id="UP000178912"/>
    </source>
</evidence>
<proteinExistence type="predicted"/>
<evidence type="ECO:0000256" key="4">
    <source>
        <dbReference type="PROSITE-ProRule" id="PRU00175"/>
    </source>
</evidence>
<gene>
    <name evidence="6" type="ORF">RAG0_05859</name>
</gene>
<organism evidence="6 7">
    <name type="scientific">Rhynchosporium agropyri</name>
    <dbReference type="NCBI Taxonomy" id="914238"/>
    <lineage>
        <taxon>Eukaryota</taxon>
        <taxon>Fungi</taxon>
        <taxon>Dikarya</taxon>
        <taxon>Ascomycota</taxon>
        <taxon>Pezizomycotina</taxon>
        <taxon>Leotiomycetes</taxon>
        <taxon>Helotiales</taxon>
        <taxon>Ploettnerulaceae</taxon>
        <taxon>Rhynchosporium</taxon>
    </lineage>
</organism>
<keyword evidence="3" id="KW-0862">Zinc</keyword>